<feature type="compositionally biased region" description="Low complexity" evidence="9">
    <location>
        <begin position="1"/>
        <end position="13"/>
    </location>
</feature>
<reference evidence="12" key="1">
    <citation type="submission" date="2018-09" db="EMBL/GenBank/DDBJ databases">
        <title>Acidovorax cavernicola nov. sp. isolated from Gruta de las Maravillas (Aracena, Spain).</title>
        <authorList>
            <person name="Jurado V."/>
            <person name="Gutierrez-Patricio S."/>
            <person name="Gonzalez-Pimentel J.L."/>
            <person name="Miller A.Z."/>
            <person name="Laiz L."/>
            <person name="Saiz-Jimenez C."/>
        </authorList>
    </citation>
    <scope>NUCLEOTIDE SEQUENCE [LARGE SCALE GENOMIC DNA]</scope>
    <source>
        <strain evidence="12">1011MAR3C25</strain>
    </source>
</reference>
<dbReference type="PROSITE" id="PS50198">
    <property type="entry name" value="PPIC_PPIASE_2"/>
    <property type="match status" value="1"/>
</dbReference>
<evidence type="ECO:0000256" key="4">
    <source>
        <dbReference type="ARBA" id="ARBA00018370"/>
    </source>
</evidence>
<evidence type="ECO:0000256" key="6">
    <source>
        <dbReference type="ARBA" id="ARBA00030642"/>
    </source>
</evidence>
<evidence type="ECO:0000256" key="5">
    <source>
        <dbReference type="ARBA" id="ARBA00023110"/>
    </source>
</evidence>
<feature type="domain" description="PpiC" evidence="10">
    <location>
        <begin position="163"/>
        <end position="252"/>
    </location>
</feature>
<evidence type="ECO:0000313" key="11">
    <source>
        <dbReference type="EMBL" id="RJE85068.1"/>
    </source>
</evidence>
<dbReference type="OrthoDB" id="14196at2"/>
<dbReference type="InterPro" id="IPR027304">
    <property type="entry name" value="Trigger_fact/SurA_dom_sf"/>
</dbReference>
<sequence>MAAPAALPVAALAQDNNAEPAQNSEAEPAQNEAAPAESSEAESAQDSETAATQDGDAETVVATVNDQTITLGQMIVMKQSVQDNPQMQDLPDQAMWDVLLDELIRQAAVSASGKETASVRAQLELQRRSALASEAVEGLSQAEPTDEELQASYDKLFADAEPQTEYSAAHILVDSEEKALEVKKKLDDGGEFGELAEEYSTGPSGPNQGDLGWFTADQMVPAFSEAVAAMEAGQISDPIKTDFGWHVIKLNDTRVKEAPKLEEVRDQLVQLVQREKIEGEIERLTSEADIEKTEGIDPTLINKVELLEAE</sequence>
<evidence type="ECO:0000256" key="2">
    <source>
        <dbReference type="ARBA" id="ARBA00007656"/>
    </source>
</evidence>
<feature type="region of interest" description="Disordered" evidence="9">
    <location>
        <begin position="1"/>
        <end position="59"/>
    </location>
</feature>
<accession>A0A418SW30</accession>
<dbReference type="SUPFAM" id="SSF54534">
    <property type="entry name" value="FKBP-like"/>
    <property type="match status" value="1"/>
</dbReference>
<comment type="similarity">
    <text evidence="2">Belongs to the PpiC/parvulin rotamase family.</text>
</comment>
<dbReference type="EC" id="5.2.1.8" evidence="3"/>
<evidence type="ECO:0000313" key="12">
    <source>
        <dbReference type="Proteomes" id="UP000284202"/>
    </source>
</evidence>
<dbReference type="AlphaFoldDB" id="A0A418SW30"/>
<feature type="compositionally biased region" description="Low complexity" evidence="9">
    <location>
        <begin position="21"/>
        <end position="38"/>
    </location>
</feature>
<dbReference type="EMBL" id="QZCG01000007">
    <property type="protein sequence ID" value="RJE85068.1"/>
    <property type="molecule type" value="Genomic_DNA"/>
</dbReference>
<dbReference type="Pfam" id="PF00639">
    <property type="entry name" value="Rotamase"/>
    <property type="match status" value="1"/>
</dbReference>
<evidence type="ECO:0000256" key="3">
    <source>
        <dbReference type="ARBA" id="ARBA00013194"/>
    </source>
</evidence>
<comment type="caution">
    <text evidence="11">The sequence shown here is derived from an EMBL/GenBank/DDBJ whole genome shotgun (WGS) entry which is preliminary data.</text>
</comment>
<comment type="catalytic activity">
    <reaction evidence="1">
        <text>[protein]-peptidylproline (omega=180) = [protein]-peptidylproline (omega=0)</text>
        <dbReference type="Rhea" id="RHEA:16237"/>
        <dbReference type="Rhea" id="RHEA-COMP:10747"/>
        <dbReference type="Rhea" id="RHEA-COMP:10748"/>
        <dbReference type="ChEBI" id="CHEBI:83833"/>
        <dbReference type="ChEBI" id="CHEBI:83834"/>
        <dbReference type="EC" id="5.2.1.8"/>
    </reaction>
</comment>
<keyword evidence="8 11" id="KW-0413">Isomerase</keyword>
<dbReference type="PANTHER" id="PTHR47245">
    <property type="entry name" value="PEPTIDYLPROLYL ISOMERASE"/>
    <property type="match status" value="1"/>
</dbReference>
<dbReference type="InterPro" id="IPR050245">
    <property type="entry name" value="PrsA_foldase"/>
</dbReference>
<dbReference type="PANTHER" id="PTHR47245:SF2">
    <property type="entry name" value="PEPTIDYL-PROLYL CIS-TRANS ISOMERASE HP_0175-RELATED"/>
    <property type="match status" value="1"/>
</dbReference>
<evidence type="ECO:0000256" key="7">
    <source>
        <dbReference type="ARBA" id="ARBA00031484"/>
    </source>
</evidence>
<keyword evidence="5 8" id="KW-0697">Rotamase</keyword>
<name>A0A418SW30_9RHOB</name>
<organism evidence="11 12">
    <name type="scientific">Paracoccus onubensis</name>
    <dbReference type="NCBI Taxonomy" id="1675788"/>
    <lineage>
        <taxon>Bacteria</taxon>
        <taxon>Pseudomonadati</taxon>
        <taxon>Pseudomonadota</taxon>
        <taxon>Alphaproteobacteria</taxon>
        <taxon>Rhodobacterales</taxon>
        <taxon>Paracoccaceae</taxon>
        <taxon>Paracoccus</taxon>
    </lineage>
</organism>
<evidence type="ECO:0000256" key="1">
    <source>
        <dbReference type="ARBA" id="ARBA00000971"/>
    </source>
</evidence>
<dbReference type="Proteomes" id="UP000284202">
    <property type="component" value="Unassembled WGS sequence"/>
</dbReference>
<keyword evidence="12" id="KW-1185">Reference proteome</keyword>
<dbReference type="InterPro" id="IPR000297">
    <property type="entry name" value="PPIase_PpiC"/>
</dbReference>
<protein>
    <recommendedName>
        <fullName evidence="4">Parvulin-like PPIase</fullName>
        <ecNumber evidence="3">5.2.1.8</ecNumber>
    </recommendedName>
    <alternativeName>
        <fullName evidence="6">Peptidyl-prolyl cis-trans isomerase plp</fullName>
    </alternativeName>
    <alternativeName>
        <fullName evidence="7">Rotamase plp</fullName>
    </alternativeName>
</protein>
<gene>
    <name evidence="11" type="ORF">D3P04_11995</name>
</gene>
<proteinExistence type="inferred from homology"/>
<evidence type="ECO:0000256" key="8">
    <source>
        <dbReference type="PROSITE-ProRule" id="PRU00278"/>
    </source>
</evidence>
<dbReference type="Gene3D" id="3.10.50.40">
    <property type="match status" value="1"/>
</dbReference>
<dbReference type="GO" id="GO:0003755">
    <property type="term" value="F:peptidyl-prolyl cis-trans isomerase activity"/>
    <property type="evidence" value="ECO:0007669"/>
    <property type="project" value="UniProtKB-KW"/>
</dbReference>
<evidence type="ECO:0000256" key="9">
    <source>
        <dbReference type="SAM" id="MobiDB-lite"/>
    </source>
</evidence>
<dbReference type="InterPro" id="IPR046357">
    <property type="entry name" value="PPIase_dom_sf"/>
</dbReference>
<evidence type="ECO:0000259" key="10">
    <source>
        <dbReference type="PROSITE" id="PS50198"/>
    </source>
</evidence>
<dbReference type="SUPFAM" id="SSF109998">
    <property type="entry name" value="Triger factor/SurA peptide-binding domain-like"/>
    <property type="match status" value="1"/>
</dbReference>